<gene>
    <name evidence="5" type="ORF">Baya_4638</name>
</gene>
<protein>
    <submittedName>
        <fullName evidence="5">Beta-mannosidase</fullName>
    </submittedName>
</protein>
<dbReference type="InterPro" id="IPR013783">
    <property type="entry name" value="Ig-like_fold"/>
</dbReference>
<dbReference type="FunFam" id="2.60.40.10:FF:000650">
    <property type="entry name" value="Mannosidase beta"/>
    <property type="match status" value="1"/>
</dbReference>
<name>A0A556TRB9_BAGYA</name>
<dbReference type="OrthoDB" id="2866996at2759"/>
<evidence type="ECO:0000256" key="1">
    <source>
        <dbReference type="ARBA" id="ARBA00007401"/>
    </source>
</evidence>
<dbReference type="Pfam" id="PF17786">
    <property type="entry name" value="Mannosidase_ig"/>
    <property type="match status" value="1"/>
</dbReference>
<reference evidence="5 6" key="1">
    <citation type="journal article" date="2019" name="Genome Biol. Evol.">
        <title>Whole-Genome Sequencing of the Giant Devil Catfish, Bagarius yarrelli.</title>
        <authorList>
            <person name="Jiang W."/>
            <person name="Lv Y."/>
            <person name="Cheng L."/>
            <person name="Yang K."/>
            <person name="Chao B."/>
            <person name="Wang X."/>
            <person name="Li Y."/>
            <person name="Pan X."/>
            <person name="You X."/>
            <person name="Zhang Y."/>
            <person name="Yang J."/>
            <person name="Li J."/>
            <person name="Zhang X."/>
            <person name="Liu S."/>
            <person name="Sun C."/>
            <person name="Yang J."/>
            <person name="Shi Q."/>
        </authorList>
    </citation>
    <scope>NUCLEOTIDE SEQUENCE [LARGE SCALE GENOMIC DNA]</scope>
    <source>
        <strain evidence="5">JWS20170419001</strain>
        <tissue evidence="5">Muscle</tissue>
    </source>
</reference>
<evidence type="ECO:0000313" key="6">
    <source>
        <dbReference type="Proteomes" id="UP000319801"/>
    </source>
</evidence>
<keyword evidence="2" id="KW-0378">Hydrolase</keyword>
<dbReference type="InterPro" id="IPR050887">
    <property type="entry name" value="Beta-mannosidase_GH2"/>
</dbReference>
<feature type="domain" description="Beta-mannosidase Ig-fold" evidence="3">
    <location>
        <begin position="172"/>
        <end position="251"/>
    </location>
</feature>
<accession>A0A556TRB9</accession>
<dbReference type="SUPFAM" id="SSF49303">
    <property type="entry name" value="beta-Galactosidase/glucuronidase domain"/>
    <property type="match status" value="1"/>
</dbReference>
<dbReference type="GO" id="GO:0004567">
    <property type="term" value="F:beta-mannosidase activity"/>
    <property type="evidence" value="ECO:0007669"/>
    <property type="project" value="TreeGrafter"/>
</dbReference>
<dbReference type="InterPro" id="IPR036156">
    <property type="entry name" value="Beta-gal/glucu_dom_sf"/>
</dbReference>
<dbReference type="PANTHER" id="PTHR43730:SF1">
    <property type="entry name" value="BETA-MANNOSIDASE"/>
    <property type="match status" value="1"/>
</dbReference>
<dbReference type="AlphaFoldDB" id="A0A556TRB9"/>
<sequence>MCRSCKLRCQSADGILPPRQSDIVQVKAHHGSLYWQLNDIWQAPSWSSIEFGGKWKMLHYFAVRFFSPLISVGVEDNGDMLIYAVSDLNTDYTLNVTWNSFTPQCSLESKLIMVKGNGVTKVFQSPVISVLKNCGNCTRKSCIVTFVLGGPEGVTSPLNYLFLSSPKDAEGLHKPNITFTVEDTGRTIMVNLYCSSPALFVWLDVDDIPGFFDINGFLMMAEKYTVHFTKWGPTTIQEFTTKMHITSLRDIY</sequence>
<comment type="caution">
    <text evidence="5">The sequence shown here is derived from an EMBL/GenBank/DDBJ whole genome shotgun (WGS) entry which is preliminary data.</text>
</comment>
<dbReference type="PANTHER" id="PTHR43730">
    <property type="entry name" value="BETA-MANNOSIDASE"/>
    <property type="match status" value="1"/>
</dbReference>
<organism evidence="5 6">
    <name type="scientific">Bagarius yarrelli</name>
    <name type="common">Goonch</name>
    <name type="synonym">Bagrus yarrelli</name>
    <dbReference type="NCBI Taxonomy" id="175774"/>
    <lineage>
        <taxon>Eukaryota</taxon>
        <taxon>Metazoa</taxon>
        <taxon>Chordata</taxon>
        <taxon>Craniata</taxon>
        <taxon>Vertebrata</taxon>
        <taxon>Euteleostomi</taxon>
        <taxon>Actinopterygii</taxon>
        <taxon>Neopterygii</taxon>
        <taxon>Teleostei</taxon>
        <taxon>Ostariophysi</taxon>
        <taxon>Siluriformes</taxon>
        <taxon>Sisoridae</taxon>
        <taxon>Sisorinae</taxon>
        <taxon>Bagarius</taxon>
    </lineage>
</organism>
<proteinExistence type="inferred from homology"/>
<dbReference type="SUPFAM" id="SSF51445">
    <property type="entry name" value="(Trans)glycosidases"/>
    <property type="match status" value="1"/>
</dbReference>
<evidence type="ECO:0000313" key="5">
    <source>
        <dbReference type="EMBL" id="TSK42170.1"/>
    </source>
</evidence>
<evidence type="ECO:0000259" key="3">
    <source>
        <dbReference type="Pfam" id="PF17753"/>
    </source>
</evidence>
<dbReference type="EMBL" id="VCAZ01000012">
    <property type="protein sequence ID" value="TSK42170.1"/>
    <property type="molecule type" value="Genomic_DNA"/>
</dbReference>
<comment type="similarity">
    <text evidence="1">Belongs to the glycosyl hydrolase 2 family.</text>
</comment>
<dbReference type="Gene3D" id="3.20.20.80">
    <property type="entry name" value="Glycosidases"/>
    <property type="match status" value="1"/>
</dbReference>
<dbReference type="Gene3D" id="2.60.40.10">
    <property type="entry name" value="Immunoglobulins"/>
    <property type="match status" value="1"/>
</dbReference>
<dbReference type="Proteomes" id="UP000319801">
    <property type="component" value="Unassembled WGS sequence"/>
</dbReference>
<dbReference type="Pfam" id="PF17753">
    <property type="entry name" value="Ig_mannosidase"/>
    <property type="match status" value="1"/>
</dbReference>
<evidence type="ECO:0000259" key="4">
    <source>
        <dbReference type="Pfam" id="PF17786"/>
    </source>
</evidence>
<dbReference type="InterPro" id="IPR041625">
    <property type="entry name" value="Beta-mannosidase_Ig"/>
</dbReference>
<keyword evidence="6" id="KW-1185">Reference proteome</keyword>
<evidence type="ECO:0000256" key="2">
    <source>
        <dbReference type="ARBA" id="ARBA00023295"/>
    </source>
</evidence>
<dbReference type="InterPro" id="IPR041447">
    <property type="entry name" value="Mannosidase_ig"/>
</dbReference>
<feature type="domain" description="Mannosidase Ig/CBM-like" evidence="4">
    <location>
        <begin position="80"/>
        <end position="168"/>
    </location>
</feature>
<keyword evidence="2" id="KW-0326">Glycosidase</keyword>
<dbReference type="GO" id="GO:0006516">
    <property type="term" value="P:glycoprotein catabolic process"/>
    <property type="evidence" value="ECO:0007669"/>
    <property type="project" value="TreeGrafter"/>
</dbReference>
<dbReference type="InterPro" id="IPR017853">
    <property type="entry name" value="GH"/>
</dbReference>